<organism evidence="1 2">
    <name type="scientific">Pelobates cultripes</name>
    <name type="common">Western spadefoot toad</name>
    <dbReference type="NCBI Taxonomy" id="61616"/>
    <lineage>
        <taxon>Eukaryota</taxon>
        <taxon>Metazoa</taxon>
        <taxon>Chordata</taxon>
        <taxon>Craniata</taxon>
        <taxon>Vertebrata</taxon>
        <taxon>Euteleostomi</taxon>
        <taxon>Amphibia</taxon>
        <taxon>Batrachia</taxon>
        <taxon>Anura</taxon>
        <taxon>Pelobatoidea</taxon>
        <taxon>Pelobatidae</taxon>
        <taxon>Pelobates</taxon>
    </lineage>
</organism>
<proteinExistence type="predicted"/>
<dbReference type="EMBL" id="OW240914">
    <property type="protein sequence ID" value="CAH2277686.1"/>
    <property type="molecule type" value="Genomic_DNA"/>
</dbReference>
<dbReference type="Proteomes" id="UP001295444">
    <property type="component" value="Chromosome 03"/>
</dbReference>
<accession>A0AAD1RT74</accession>
<protein>
    <submittedName>
        <fullName evidence="1">Uncharacterized protein</fullName>
    </submittedName>
</protein>
<dbReference type="AlphaFoldDB" id="A0AAD1RT74"/>
<reference evidence="1" key="1">
    <citation type="submission" date="2022-03" db="EMBL/GenBank/DDBJ databases">
        <authorList>
            <person name="Alioto T."/>
            <person name="Alioto T."/>
            <person name="Gomez Garrido J."/>
        </authorList>
    </citation>
    <scope>NUCLEOTIDE SEQUENCE</scope>
</reference>
<name>A0AAD1RT74_PELCU</name>
<gene>
    <name evidence="1" type="ORF">PECUL_23A054761</name>
</gene>
<evidence type="ECO:0000313" key="2">
    <source>
        <dbReference type="Proteomes" id="UP001295444"/>
    </source>
</evidence>
<keyword evidence="2" id="KW-1185">Reference proteome</keyword>
<sequence length="100" mass="10550">MDGFLHALAGASHEVSDCNMVPSPSYSPVGLGHATLHSICAELRSLAAGMVTKQDLQTLTSMLNDTIKAELALIHTKVNEQGTRIQALEQTTQETSSDGG</sequence>
<evidence type="ECO:0000313" key="1">
    <source>
        <dbReference type="EMBL" id="CAH2277686.1"/>
    </source>
</evidence>